<dbReference type="AlphaFoldDB" id="A0A6T7FK31"/>
<evidence type="ECO:0000313" key="3">
    <source>
        <dbReference type="EMBL" id="CAD9811681.1"/>
    </source>
</evidence>
<evidence type="ECO:0000256" key="1">
    <source>
        <dbReference type="SAM" id="MobiDB-lite"/>
    </source>
</evidence>
<evidence type="ECO:0000313" key="4">
    <source>
        <dbReference type="EMBL" id="CAD9811682.1"/>
    </source>
</evidence>
<keyword evidence="2" id="KW-0812">Transmembrane</keyword>
<dbReference type="EMBL" id="HBHQ01005240">
    <property type="protein sequence ID" value="CAD9811682.1"/>
    <property type="molecule type" value="Transcribed_RNA"/>
</dbReference>
<reference evidence="4" key="1">
    <citation type="submission" date="2021-01" db="EMBL/GenBank/DDBJ databases">
        <authorList>
            <person name="Corre E."/>
            <person name="Pelletier E."/>
            <person name="Niang G."/>
            <person name="Scheremetjew M."/>
            <person name="Finn R."/>
            <person name="Kale V."/>
            <person name="Holt S."/>
            <person name="Cochrane G."/>
            <person name="Meng A."/>
            <person name="Brown T."/>
            <person name="Cohen L."/>
        </authorList>
    </citation>
    <scope>NUCLEOTIDE SEQUENCE</scope>
    <source>
        <strain evidence="4">CCMP2084</strain>
    </source>
</reference>
<protein>
    <recommendedName>
        <fullName evidence="5">Sulfotransferase domain-containing protein</fullName>
    </recommendedName>
</protein>
<feature type="transmembrane region" description="Helical" evidence="2">
    <location>
        <begin position="51"/>
        <end position="77"/>
    </location>
</feature>
<keyword evidence="2" id="KW-1133">Transmembrane helix</keyword>
<gene>
    <name evidence="3" type="ORF">ASEP1449_LOCUS3506</name>
    <name evidence="4" type="ORF">ASEP1449_LOCUS3507</name>
</gene>
<organism evidence="4">
    <name type="scientific">Attheya septentrionalis</name>
    <dbReference type="NCBI Taxonomy" id="420275"/>
    <lineage>
        <taxon>Eukaryota</taxon>
        <taxon>Sar</taxon>
        <taxon>Stramenopiles</taxon>
        <taxon>Ochrophyta</taxon>
        <taxon>Bacillariophyta</taxon>
        <taxon>Coscinodiscophyceae</taxon>
        <taxon>Chaetocerotophycidae</taxon>
        <taxon>Chaetocerotales</taxon>
        <taxon>Attheyaceae</taxon>
        <taxon>Attheya</taxon>
    </lineage>
</organism>
<dbReference type="EMBL" id="HBHQ01005239">
    <property type="protein sequence ID" value="CAD9811681.1"/>
    <property type="molecule type" value="Transcribed_RNA"/>
</dbReference>
<sequence>MSSEIRQRKNVTKVGASSNGSSEQKERRMANVKQNESTDKSFWYRFSRHPLGISLMCLTLIPILLLGRSASAGFPYFRLKNPEMVNSLLPFLKFRPSMGESDARQVLIVGTMSGGTRQVASDLSEKLGLEVDHELSDAQTYFVRDGSVWWFHAIRYLPKPPAKTIAAFCADATFNIGFHPKFYRSGICPEDIAWSQCWAKECFDILSNDWGCAASNTCQPHFAKVLHQVRNPAFTVESLVAKFCEGGTLPAGKMKDTFVKFSNGMFGQKHNFSEYSCIEGAGHYVVEYHNAMIKARQDGFIDAMFKLEETSTCQVAKLAGFMDESDCLYPPNYVQIQRICSVPENVANTPMKAKRYHKVNKGKIWLNWSDYEGSKHGSTLPKGDKTLVKAIRQLMLDLGYDPDQNRERIERQAPKATAPGIVTGY</sequence>
<feature type="region of interest" description="Disordered" evidence="1">
    <location>
        <begin position="1"/>
        <end position="34"/>
    </location>
</feature>
<keyword evidence="2" id="KW-0472">Membrane</keyword>
<name>A0A6T7FK31_9STRA</name>
<evidence type="ECO:0008006" key="5">
    <source>
        <dbReference type="Google" id="ProtNLM"/>
    </source>
</evidence>
<proteinExistence type="predicted"/>
<accession>A0A6T7FK31</accession>
<evidence type="ECO:0000256" key="2">
    <source>
        <dbReference type="SAM" id="Phobius"/>
    </source>
</evidence>